<dbReference type="GeneID" id="112541169"/>
<proteinExistence type="predicted"/>
<keyword evidence="3" id="KW-1185">Reference proteome</keyword>
<dbReference type="OMA" id="LERAKWA"/>
<dbReference type="RefSeq" id="XP_025025212.1">
    <property type="nucleotide sequence ID" value="XM_025169444.1"/>
</dbReference>
<dbReference type="AlphaFoldDB" id="A0A9F5ISZ8"/>
<dbReference type="Proteomes" id="UP000695026">
    <property type="component" value="Unplaced"/>
</dbReference>
<keyword evidence="1" id="KW-0539">Nucleus</keyword>
<feature type="domain" description="SCAN box" evidence="2">
    <location>
        <begin position="134"/>
        <end position="214"/>
    </location>
</feature>
<dbReference type="InterPro" id="IPR050916">
    <property type="entry name" value="SCAN-C2H2_zinc_finger"/>
</dbReference>
<dbReference type="Pfam" id="PF02023">
    <property type="entry name" value="SCAN"/>
    <property type="match status" value="1"/>
</dbReference>
<dbReference type="OrthoDB" id="9907264at2759"/>
<dbReference type="SUPFAM" id="SSF47353">
    <property type="entry name" value="Retrovirus capsid dimerization domain-like"/>
    <property type="match status" value="1"/>
</dbReference>
<accession>A0A9F5ISZ8</accession>
<dbReference type="InterPro" id="IPR038269">
    <property type="entry name" value="SCAN_sf"/>
</dbReference>
<dbReference type="PANTHER" id="PTHR45935">
    <property type="entry name" value="PROTEIN ZBED8-RELATED"/>
    <property type="match status" value="1"/>
</dbReference>
<dbReference type="CDD" id="cd07936">
    <property type="entry name" value="SCAN"/>
    <property type="match status" value="1"/>
</dbReference>
<organism evidence="3 4">
    <name type="scientific">Python bivittatus</name>
    <name type="common">Burmese python</name>
    <name type="synonym">Python molurus bivittatus</name>
    <dbReference type="NCBI Taxonomy" id="176946"/>
    <lineage>
        <taxon>Eukaryota</taxon>
        <taxon>Metazoa</taxon>
        <taxon>Chordata</taxon>
        <taxon>Craniata</taxon>
        <taxon>Vertebrata</taxon>
        <taxon>Euteleostomi</taxon>
        <taxon>Lepidosauria</taxon>
        <taxon>Squamata</taxon>
        <taxon>Bifurcata</taxon>
        <taxon>Unidentata</taxon>
        <taxon>Episquamata</taxon>
        <taxon>Toxicofera</taxon>
        <taxon>Serpentes</taxon>
        <taxon>Henophidia</taxon>
        <taxon>Pythonidae</taxon>
        <taxon>Python</taxon>
    </lineage>
</organism>
<dbReference type="Gene3D" id="1.10.4020.10">
    <property type="entry name" value="DNA breaking-rejoining enzymes"/>
    <property type="match status" value="1"/>
</dbReference>
<name>A0A9F5ISZ8_PYTBI</name>
<gene>
    <name evidence="4" type="primary">LOC112541169</name>
</gene>
<dbReference type="PANTHER" id="PTHR45935:SF15">
    <property type="entry name" value="SCAN BOX DOMAIN-CONTAINING PROTEIN"/>
    <property type="match status" value="1"/>
</dbReference>
<dbReference type="SMART" id="SM00431">
    <property type="entry name" value="SCAN"/>
    <property type="match status" value="1"/>
</dbReference>
<dbReference type="KEGG" id="pbi:112541169"/>
<protein>
    <submittedName>
        <fullName evidence="4">SCAN domain-containing protein 3-like</fullName>
    </submittedName>
</protein>
<reference evidence="4" key="1">
    <citation type="submission" date="2025-08" db="UniProtKB">
        <authorList>
            <consortium name="RefSeq"/>
        </authorList>
    </citation>
    <scope>IDENTIFICATION</scope>
    <source>
        <tissue evidence="4">Liver</tissue>
    </source>
</reference>
<evidence type="ECO:0000313" key="3">
    <source>
        <dbReference type="Proteomes" id="UP000695026"/>
    </source>
</evidence>
<dbReference type="InterPro" id="IPR003309">
    <property type="entry name" value="SCAN_dom"/>
</dbReference>
<evidence type="ECO:0000313" key="4">
    <source>
        <dbReference type="RefSeq" id="XP_025025212.1"/>
    </source>
</evidence>
<dbReference type="FunFam" id="1.10.4020.10:FF:000001">
    <property type="entry name" value="zinc finger protein 263 isoform X1"/>
    <property type="match status" value="1"/>
</dbReference>
<evidence type="ECO:0000256" key="1">
    <source>
        <dbReference type="ARBA" id="ARBA00023242"/>
    </source>
</evidence>
<sequence length="229" mass="26274">MEALVAARRQRAGRLASGGHLEPLRTSIPSEGPKQSWVTQWQDLLKEMDSTFSEGGEPQQTELRDNPKAFLASFEQVAKACQWPREEWAARLLPALCGEAQAALRGLEAGDREDYGKVKAAILQGEAHRVEAQRRHFRHFRYQGTEDPRRVYSHLWELCYQWLKPERRTKEQILELLILEQFLAILPAEVKAWVAARDLEGGVQRVALTEEFLRTYQEATAGEKQNYAF</sequence>
<evidence type="ECO:0000259" key="2">
    <source>
        <dbReference type="PROSITE" id="PS50804"/>
    </source>
</evidence>
<dbReference type="PROSITE" id="PS50804">
    <property type="entry name" value="SCAN_BOX"/>
    <property type="match status" value="1"/>
</dbReference>